<proteinExistence type="predicted"/>
<sequence>MTLMLRMTIFLWQTEQTDAFATLNCSDFGPDCLFHLSLDDVTGLW</sequence>
<name>A0A0E9WKZ4_ANGAN</name>
<dbReference type="EMBL" id="GBXM01018347">
    <property type="protein sequence ID" value="JAH90230.1"/>
    <property type="molecule type" value="Transcribed_RNA"/>
</dbReference>
<feature type="chain" id="PRO_5002434383" evidence="1">
    <location>
        <begin position="20"/>
        <end position="45"/>
    </location>
</feature>
<keyword evidence="1" id="KW-0732">Signal</keyword>
<feature type="signal peptide" evidence="1">
    <location>
        <begin position="1"/>
        <end position="19"/>
    </location>
</feature>
<accession>A0A0E9WKZ4</accession>
<protein>
    <submittedName>
        <fullName evidence="2">Uncharacterized protein</fullName>
    </submittedName>
</protein>
<evidence type="ECO:0000313" key="2">
    <source>
        <dbReference type="EMBL" id="JAH90230.1"/>
    </source>
</evidence>
<organism evidence="2">
    <name type="scientific">Anguilla anguilla</name>
    <name type="common">European freshwater eel</name>
    <name type="synonym">Muraena anguilla</name>
    <dbReference type="NCBI Taxonomy" id="7936"/>
    <lineage>
        <taxon>Eukaryota</taxon>
        <taxon>Metazoa</taxon>
        <taxon>Chordata</taxon>
        <taxon>Craniata</taxon>
        <taxon>Vertebrata</taxon>
        <taxon>Euteleostomi</taxon>
        <taxon>Actinopterygii</taxon>
        <taxon>Neopterygii</taxon>
        <taxon>Teleostei</taxon>
        <taxon>Anguilliformes</taxon>
        <taxon>Anguillidae</taxon>
        <taxon>Anguilla</taxon>
    </lineage>
</organism>
<reference evidence="2" key="2">
    <citation type="journal article" date="2015" name="Fish Shellfish Immunol.">
        <title>Early steps in the European eel (Anguilla anguilla)-Vibrio vulnificus interaction in the gills: Role of the RtxA13 toxin.</title>
        <authorList>
            <person name="Callol A."/>
            <person name="Pajuelo D."/>
            <person name="Ebbesson L."/>
            <person name="Teles M."/>
            <person name="MacKenzie S."/>
            <person name="Amaro C."/>
        </authorList>
    </citation>
    <scope>NUCLEOTIDE SEQUENCE</scope>
</reference>
<reference evidence="2" key="1">
    <citation type="submission" date="2014-11" db="EMBL/GenBank/DDBJ databases">
        <authorList>
            <person name="Amaro Gonzalez C."/>
        </authorList>
    </citation>
    <scope>NUCLEOTIDE SEQUENCE</scope>
</reference>
<dbReference type="AlphaFoldDB" id="A0A0E9WKZ4"/>
<evidence type="ECO:0000256" key="1">
    <source>
        <dbReference type="SAM" id="SignalP"/>
    </source>
</evidence>